<dbReference type="RefSeq" id="XP_024574758.1">
    <property type="nucleotide sequence ID" value="XM_024723820.1"/>
</dbReference>
<reference evidence="3" key="1">
    <citation type="submission" date="2014-09" db="EMBL/GenBank/DDBJ databases">
        <authorList>
            <person name="Sharma Rahul"/>
            <person name="Thines Marco"/>
        </authorList>
    </citation>
    <scope>NUCLEOTIDE SEQUENCE [LARGE SCALE GENOMIC DNA]</scope>
</reference>
<evidence type="ECO:0000313" key="3">
    <source>
        <dbReference type="Proteomes" id="UP000054928"/>
    </source>
</evidence>
<evidence type="ECO:0000313" key="2">
    <source>
        <dbReference type="EMBL" id="CEG38389.1"/>
    </source>
</evidence>
<protein>
    <submittedName>
        <fullName evidence="2">Uncharacterized protein</fullName>
    </submittedName>
</protein>
<accession>A0A0P1ABY0</accession>
<dbReference type="EMBL" id="CCYD01000321">
    <property type="protein sequence ID" value="CEG38389.1"/>
    <property type="molecule type" value="Genomic_DNA"/>
</dbReference>
<dbReference type="AlphaFoldDB" id="A0A0P1ABY0"/>
<dbReference type="Proteomes" id="UP000054928">
    <property type="component" value="Unassembled WGS sequence"/>
</dbReference>
<feature type="region of interest" description="Disordered" evidence="1">
    <location>
        <begin position="67"/>
        <end position="88"/>
    </location>
</feature>
<sequence>MGHAIGRYQQFDILKFACLARCSNTLLDPLRVLSDTETASSMHPVHRTTTRELEDGQTANAEYLLHQQSNNTTDNQRIQLRPSFAGYT</sequence>
<dbReference type="GeneID" id="36403522"/>
<organism evidence="2 3">
    <name type="scientific">Plasmopara halstedii</name>
    <name type="common">Downy mildew of sunflower</name>
    <dbReference type="NCBI Taxonomy" id="4781"/>
    <lineage>
        <taxon>Eukaryota</taxon>
        <taxon>Sar</taxon>
        <taxon>Stramenopiles</taxon>
        <taxon>Oomycota</taxon>
        <taxon>Peronosporomycetes</taxon>
        <taxon>Peronosporales</taxon>
        <taxon>Peronosporaceae</taxon>
        <taxon>Plasmopara</taxon>
    </lineage>
</organism>
<feature type="compositionally biased region" description="Polar residues" evidence="1">
    <location>
        <begin position="67"/>
        <end position="78"/>
    </location>
</feature>
<proteinExistence type="predicted"/>
<name>A0A0P1ABY0_PLAHL</name>
<evidence type="ECO:0000256" key="1">
    <source>
        <dbReference type="SAM" id="MobiDB-lite"/>
    </source>
</evidence>
<keyword evidence="3" id="KW-1185">Reference proteome</keyword>